<name>A0A4V5PPM1_9BACT</name>
<protein>
    <submittedName>
        <fullName evidence="2">Purine-binding chemotaxis protein CheW</fullName>
    </submittedName>
</protein>
<dbReference type="EMBL" id="SSMQ01000019">
    <property type="protein sequence ID" value="TKD06378.1"/>
    <property type="molecule type" value="Genomic_DNA"/>
</dbReference>
<gene>
    <name evidence="2" type="ORF">E8A74_19340</name>
</gene>
<organism evidence="2 3">
    <name type="scientific">Polyangium fumosum</name>
    <dbReference type="NCBI Taxonomy" id="889272"/>
    <lineage>
        <taxon>Bacteria</taxon>
        <taxon>Pseudomonadati</taxon>
        <taxon>Myxococcota</taxon>
        <taxon>Polyangia</taxon>
        <taxon>Polyangiales</taxon>
        <taxon>Polyangiaceae</taxon>
        <taxon>Polyangium</taxon>
    </lineage>
</organism>
<dbReference type="PANTHER" id="PTHR22617:SF23">
    <property type="entry name" value="CHEMOTAXIS PROTEIN CHEW"/>
    <property type="match status" value="1"/>
</dbReference>
<dbReference type="AlphaFoldDB" id="A0A4V5PPM1"/>
<dbReference type="PROSITE" id="PS50851">
    <property type="entry name" value="CHEW"/>
    <property type="match status" value="1"/>
</dbReference>
<evidence type="ECO:0000313" key="3">
    <source>
        <dbReference type="Proteomes" id="UP000309215"/>
    </source>
</evidence>
<dbReference type="GO" id="GO:0006935">
    <property type="term" value="P:chemotaxis"/>
    <property type="evidence" value="ECO:0007669"/>
    <property type="project" value="InterPro"/>
</dbReference>
<dbReference type="Gene3D" id="2.30.30.40">
    <property type="entry name" value="SH3 Domains"/>
    <property type="match status" value="1"/>
</dbReference>
<sequence>MSELYVVFKVDDGEYVLQAADVLQMESFGGATKVPGTPPYVAGLIHIRGRVVPVIDVRRRFGLSSIEPTLDSRVIVVQSGERTVGLLVDSAREIMRIPPEGLQAPPAWMGGDGAGFVRSVAHVERGPGEKRLVMLVNFEKIIGQEGIYGDERNG</sequence>
<evidence type="ECO:0000313" key="2">
    <source>
        <dbReference type="EMBL" id="TKD06378.1"/>
    </source>
</evidence>
<dbReference type="SMART" id="SM00260">
    <property type="entry name" value="CheW"/>
    <property type="match status" value="1"/>
</dbReference>
<dbReference type="PANTHER" id="PTHR22617">
    <property type="entry name" value="CHEMOTAXIS SENSOR HISTIDINE KINASE-RELATED"/>
    <property type="match status" value="1"/>
</dbReference>
<dbReference type="Gene3D" id="2.40.50.180">
    <property type="entry name" value="CheA-289, Domain 4"/>
    <property type="match status" value="1"/>
</dbReference>
<accession>A0A4V5PPM1</accession>
<dbReference type="GO" id="GO:0007165">
    <property type="term" value="P:signal transduction"/>
    <property type="evidence" value="ECO:0007669"/>
    <property type="project" value="InterPro"/>
</dbReference>
<proteinExistence type="predicted"/>
<dbReference type="GO" id="GO:0005829">
    <property type="term" value="C:cytosol"/>
    <property type="evidence" value="ECO:0007669"/>
    <property type="project" value="TreeGrafter"/>
</dbReference>
<feature type="domain" description="CheW-like" evidence="1">
    <location>
        <begin position="2"/>
        <end position="147"/>
    </location>
</feature>
<dbReference type="InterPro" id="IPR036061">
    <property type="entry name" value="CheW-like_dom_sf"/>
</dbReference>
<evidence type="ECO:0000259" key="1">
    <source>
        <dbReference type="PROSITE" id="PS50851"/>
    </source>
</evidence>
<dbReference type="InterPro" id="IPR039315">
    <property type="entry name" value="CheW"/>
</dbReference>
<dbReference type="SUPFAM" id="SSF50341">
    <property type="entry name" value="CheW-like"/>
    <property type="match status" value="1"/>
</dbReference>
<dbReference type="Pfam" id="PF01584">
    <property type="entry name" value="CheW"/>
    <property type="match status" value="1"/>
</dbReference>
<comment type="caution">
    <text evidence="2">The sequence shown here is derived from an EMBL/GenBank/DDBJ whole genome shotgun (WGS) entry which is preliminary data.</text>
</comment>
<dbReference type="OrthoDB" id="9790406at2"/>
<reference evidence="2 3" key="1">
    <citation type="submission" date="2019-04" db="EMBL/GenBank/DDBJ databases">
        <authorList>
            <person name="Li Y."/>
            <person name="Wang J."/>
        </authorList>
    </citation>
    <scope>NUCLEOTIDE SEQUENCE [LARGE SCALE GENOMIC DNA]</scope>
    <source>
        <strain evidence="2 3">DSM 14668</strain>
    </source>
</reference>
<keyword evidence="3" id="KW-1185">Reference proteome</keyword>
<dbReference type="RefSeq" id="WP_136930518.1">
    <property type="nucleotide sequence ID" value="NZ_SSMQ01000019.1"/>
</dbReference>
<dbReference type="Proteomes" id="UP000309215">
    <property type="component" value="Unassembled WGS sequence"/>
</dbReference>
<dbReference type="InterPro" id="IPR002545">
    <property type="entry name" value="CheW-lke_dom"/>
</dbReference>